<dbReference type="OrthoDB" id="291007at2759"/>
<dbReference type="GO" id="GO:0006508">
    <property type="term" value="P:proteolysis"/>
    <property type="evidence" value="ECO:0007669"/>
    <property type="project" value="UniProtKB-KW"/>
</dbReference>
<dbReference type="InterPro" id="IPR024079">
    <property type="entry name" value="MetalloPept_cat_dom_sf"/>
</dbReference>
<feature type="binding site" evidence="10">
    <location>
        <position position="172"/>
    </location>
    <ligand>
        <name>Zn(2+)</name>
        <dbReference type="ChEBI" id="CHEBI:29105"/>
        <note>catalytic</note>
    </ligand>
</feature>
<dbReference type="InterPro" id="IPR034035">
    <property type="entry name" value="Astacin-like_dom"/>
</dbReference>
<dbReference type="PANTHER" id="PTHR10127">
    <property type="entry name" value="DISCOIDIN, CUB, EGF, LAMININ , AND ZINC METALLOPROTEASE DOMAIN CONTAINING"/>
    <property type="match status" value="1"/>
</dbReference>
<keyword evidence="3 11" id="KW-0732">Signal</keyword>
<comment type="caution">
    <text evidence="13">The sequence shown here is derived from an EMBL/GenBank/DDBJ whole genome shotgun (WGS) entry which is preliminary data.</text>
</comment>
<evidence type="ECO:0000256" key="4">
    <source>
        <dbReference type="ARBA" id="ARBA00022801"/>
    </source>
</evidence>
<dbReference type="GO" id="GO:0004222">
    <property type="term" value="F:metalloendopeptidase activity"/>
    <property type="evidence" value="ECO:0007669"/>
    <property type="project" value="UniProtKB-UniRule"/>
</dbReference>
<evidence type="ECO:0000313" key="13">
    <source>
        <dbReference type="EMBL" id="KAG5672807.1"/>
    </source>
</evidence>
<evidence type="ECO:0000256" key="8">
    <source>
        <dbReference type="ARBA" id="ARBA00023157"/>
    </source>
</evidence>
<dbReference type="PANTHER" id="PTHR10127:SF780">
    <property type="entry name" value="METALLOENDOPEPTIDASE"/>
    <property type="match status" value="1"/>
</dbReference>
<dbReference type="PRINTS" id="PR00480">
    <property type="entry name" value="ASTACIN"/>
</dbReference>
<evidence type="ECO:0000256" key="5">
    <source>
        <dbReference type="ARBA" id="ARBA00022833"/>
    </source>
</evidence>
<evidence type="ECO:0000256" key="3">
    <source>
        <dbReference type="ARBA" id="ARBA00022729"/>
    </source>
</evidence>
<evidence type="ECO:0000256" key="1">
    <source>
        <dbReference type="ARBA" id="ARBA00022670"/>
    </source>
</evidence>
<organism evidence="13 14">
    <name type="scientific">Polypedilum vanderplanki</name>
    <name type="common">Sleeping chironomid midge</name>
    <dbReference type="NCBI Taxonomy" id="319348"/>
    <lineage>
        <taxon>Eukaryota</taxon>
        <taxon>Metazoa</taxon>
        <taxon>Ecdysozoa</taxon>
        <taxon>Arthropoda</taxon>
        <taxon>Hexapoda</taxon>
        <taxon>Insecta</taxon>
        <taxon>Pterygota</taxon>
        <taxon>Neoptera</taxon>
        <taxon>Endopterygota</taxon>
        <taxon>Diptera</taxon>
        <taxon>Nematocera</taxon>
        <taxon>Chironomoidea</taxon>
        <taxon>Chironomidae</taxon>
        <taxon>Chironominae</taxon>
        <taxon>Polypedilum</taxon>
        <taxon>Polypedilum</taxon>
    </lineage>
</organism>
<dbReference type="SUPFAM" id="SSF55486">
    <property type="entry name" value="Metalloproteases ('zincins'), catalytic domain"/>
    <property type="match status" value="1"/>
</dbReference>
<dbReference type="EMBL" id="JADBJN010000003">
    <property type="protein sequence ID" value="KAG5672807.1"/>
    <property type="molecule type" value="Genomic_DNA"/>
</dbReference>
<evidence type="ECO:0000256" key="2">
    <source>
        <dbReference type="ARBA" id="ARBA00022723"/>
    </source>
</evidence>
<comment type="caution">
    <text evidence="10">Lacks conserved residue(s) required for the propagation of feature annotation.</text>
</comment>
<accession>A0A9J6BSJ0</accession>
<keyword evidence="1 10" id="KW-0645">Protease</keyword>
<dbReference type="EC" id="3.4.24.-" evidence="11"/>
<sequence length="263" mass="30172">MFFFKTFLFLIVVFYHEAETFKLDLSKIISTSDESSGKALNNWNILKSGNAEEQGNYFEGDIILNLDQRNGIRLPTQKWDKGIIPYKIEGGFSSKQKNVISDAIDQIQKKTCLKFRPRGGEEDYILITNENTGCWSSVGKIGNAQKVNLQDECLLKFGTVIHELLHAIGFYHEQSRSDRDIFVKILTENILSDRRDNFMKLNEGEDETFGVSYDYESVMHYSPLAFTSNGKPTIKSLKGEKSNMGQREKLSEKDIKKINKMYC</sequence>
<evidence type="ECO:0000313" key="14">
    <source>
        <dbReference type="Proteomes" id="UP001107558"/>
    </source>
</evidence>
<reference evidence="13" key="1">
    <citation type="submission" date="2021-03" db="EMBL/GenBank/DDBJ databases">
        <title>Chromosome level genome of the anhydrobiotic midge Polypedilum vanderplanki.</title>
        <authorList>
            <person name="Yoshida Y."/>
            <person name="Kikawada T."/>
            <person name="Gusev O."/>
        </authorList>
    </citation>
    <scope>NUCLEOTIDE SEQUENCE</scope>
    <source>
        <strain evidence="13">NIAS01</strain>
        <tissue evidence="13">Whole body or cell culture</tissue>
    </source>
</reference>
<keyword evidence="7" id="KW-0865">Zymogen</keyword>
<dbReference type="SMART" id="SM00235">
    <property type="entry name" value="ZnMc"/>
    <property type="match status" value="1"/>
</dbReference>
<evidence type="ECO:0000256" key="6">
    <source>
        <dbReference type="ARBA" id="ARBA00023049"/>
    </source>
</evidence>
<keyword evidence="5 10" id="KW-0862">Zinc</keyword>
<dbReference type="FunFam" id="3.40.390.10:FF:000015">
    <property type="entry name" value="Meprin A subunit"/>
    <property type="match status" value="1"/>
</dbReference>
<keyword evidence="4 10" id="KW-0378">Hydrolase</keyword>
<evidence type="ECO:0000256" key="10">
    <source>
        <dbReference type="PROSITE-ProRule" id="PRU01211"/>
    </source>
</evidence>
<feature type="domain" description="Peptidase M12A" evidence="12">
    <location>
        <begin position="70"/>
        <end position="263"/>
    </location>
</feature>
<evidence type="ECO:0000256" key="9">
    <source>
        <dbReference type="ARBA" id="ARBA00023180"/>
    </source>
</evidence>
<dbReference type="GO" id="GO:0008270">
    <property type="term" value="F:zinc ion binding"/>
    <property type="evidence" value="ECO:0007669"/>
    <property type="project" value="UniProtKB-UniRule"/>
</dbReference>
<dbReference type="AlphaFoldDB" id="A0A9J6BSJ0"/>
<keyword evidence="9" id="KW-0325">Glycoprotein</keyword>
<comment type="cofactor">
    <cofactor evidence="10 11">
        <name>Zn(2+)</name>
        <dbReference type="ChEBI" id="CHEBI:29105"/>
    </cofactor>
    <text evidence="10 11">Binds 1 zinc ion per subunit.</text>
</comment>
<dbReference type="Proteomes" id="UP001107558">
    <property type="component" value="Chromosome 3"/>
</dbReference>
<feature type="signal peptide" evidence="11">
    <location>
        <begin position="1"/>
        <end position="20"/>
    </location>
</feature>
<dbReference type="Gene3D" id="3.40.390.10">
    <property type="entry name" value="Collagenase (Catalytic Domain)"/>
    <property type="match status" value="1"/>
</dbReference>
<keyword evidence="8" id="KW-1015">Disulfide bond</keyword>
<keyword evidence="14" id="KW-1185">Reference proteome</keyword>
<feature type="chain" id="PRO_5039963409" description="Metalloendopeptidase" evidence="11">
    <location>
        <begin position="21"/>
        <end position="263"/>
    </location>
</feature>
<gene>
    <name evidence="13" type="ORF">PVAND_002899</name>
</gene>
<keyword evidence="2 10" id="KW-0479">Metal-binding</keyword>
<evidence type="ECO:0000256" key="11">
    <source>
        <dbReference type="RuleBase" id="RU361183"/>
    </source>
</evidence>
<dbReference type="InterPro" id="IPR006026">
    <property type="entry name" value="Peptidase_Metallo"/>
</dbReference>
<feature type="active site" evidence="10">
    <location>
        <position position="163"/>
    </location>
</feature>
<feature type="binding site" evidence="10">
    <location>
        <position position="162"/>
    </location>
    <ligand>
        <name>Zn(2+)</name>
        <dbReference type="ChEBI" id="CHEBI:29105"/>
        <note>catalytic</note>
    </ligand>
</feature>
<keyword evidence="6 10" id="KW-0482">Metalloprotease</keyword>
<dbReference type="PROSITE" id="PS51864">
    <property type="entry name" value="ASTACIN"/>
    <property type="match status" value="1"/>
</dbReference>
<dbReference type="InterPro" id="IPR001506">
    <property type="entry name" value="Peptidase_M12A"/>
</dbReference>
<evidence type="ECO:0000256" key="7">
    <source>
        <dbReference type="ARBA" id="ARBA00023145"/>
    </source>
</evidence>
<name>A0A9J6BSJ0_POLVA</name>
<protein>
    <recommendedName>
        <fullName evidence="11">Metalloendopeptidase</fullName>
        <ecNumber evidence="11">3.4.24.-</ecNumber>
    </recommendedName>
</protein>
<dbReference type="CDD" id="cd04280">
    <property type="entry name" value="ZnMc_astacin_like"/>
    <property type="match status" value="1"/>
</dbReference>
<evidence type="ECO:0000259" key="12">
    <source>
        <dbReference type="PROSITE" id="PS51864"/>
    </source>
</evidence>
<feature type="binding site" evidence="10">
    <location>
        <position position="166"/>
    </location>
    <ligand>
        <name>Zn(2+)</name>
        <dbReference type="ChEBI" id="CHEBI:29105"/>
        <note>catalytic</note>
    </ligand>
</feature>
<dbReference type="Pfam" id="PF01400">
    <property type="entry name" value="Astacin"/>
    <property type="match status" value="1"/>
</dbReference>
<proteinExistence type="predicted"/>